<dbReference type="EMBL" id="JAMGBB010000001">
    <property type="protein sequence ID" value="MCL6740944.1"/>
    <property type="molecule type" value="Genomic_DNA"/>
</dbReference>
<evidence type="ECO:0000313" key="4">
    <source>
        <dbReference type="Proteomes" id="UP001165383"/>
    </source>
</evidence>
<proteinExistence type="predicted"/>
<keyword evidence="1" id="KW-1133">Transmembrane helix</keyword>
<dbReference type="InterPro" id="IPR021309">
    <property type="entry name" value="YgaP-like_TM"/>
</dbReference>
<keyword evidence="1" id="KW-0812">Transmembrane</keyword>
<feature type="transmembrane region" description="Helical" evidence="1">
    <location>
        <begin position="12"/>
        <end position="29"/>
    </location>
</feature>
<gene>
    <name evidence="3" type="ORF">LZ518_07345</name>
</gene>
<evidence type="ECO:0000259" key="2">
    <source>
        <dbReference type="Pfam" id="PF11127"/>
    </source>
</evidence>
<evidence type="ECO:0000313" key="3">
    <source>
        <dbReference type="EMBL" id="MCL6740944.1"/>
    </source>
</evidence>
<comment type="caution">
    <text evidence="3">The sequence shown here is derived from an EMBL/GenBank/DDBJ whole genome shotgun (WGS) entry which is preliminary data.</text>
</comment>
<dbReference type="Proteomes" id="UP001165383">
    <property type="component" value="Unassembled WGS sequence"/>
</dbReference>
<accession>A0ABT0S962</accession>
<feature type="transmembrane region" description="Helical" evidence="1">
    <location>
        <begin position="35"/>
        <end position="59"/>
    </location>
</feature>
<dbReference type="RefSeq" id="WP_249915352.1">
    <property type="nucleotide sequence ID" value="NZ_JAMGBB010000001.1"/>
</dbReference>
<name>A0ABT0S962_9SPHN</name>
<reference evidence="3" key="1">
    <citation type="submission" date="2022-05" db="EMBL/GenBank/DDBJ databases">
        <authorList>
            <person name="Jo J.-H."/>
            <person name="Im W.-T."/>
        </authorList>
    </citation>
    <scope>NUCLEOTIDE SEQUENCE</scope>
    <source>
        <strain evidence="3">RB56-2</strain>
    </source>
</reference>
<dbReference type="Pfam" id="PF11127">
    <property type="entry name" value="YgaP-like_TM"/>
    <property type="match status" value="1"/>
</dbReference>
<evidence type="ECO:0000256" key="1">
    <source>
        <dbReference type="SAM" id="Phobius"/>
    </source>
</evidence>
<keyword evidence="4" id="KW-1185">Reference proteome</keyword>
<sequence length="83" mass="8941">MVKNVGNADRVVRLVVAAGLAFVAFTPAVDGWMATAFYVFAGYLALTALIGMCVIYRLLDVNTHDQEATYYSGEDVFDGRGGD</sequence>
<keyword evidence="1" id="KW-0472">Membrane</keyword>
<organism evidence="3 4">
    <name type="scientific">Sphingomonas brevis</name>
    <dbReference type="NCBI Taxonomy" id="2908206"/>
    <lineage>
        <taxon>Bacteria</taxon>
        <taxon>Pseudomonadati</taxon>
        <taxon>Pseudomonadota</taxon>
        <taxon>Alphaproteobacteria</taxon>
        <taxon>Sphingomonadales</taxon>
        <taxon>Sphingomonadaceae</taxon>
        <taxon>Sphingomonas</taxon>
    </lineage>
</organism>
<feature type="domain" description="Inner membrane protein YgaP-like transmembrane" evidence="2">
    <location>
        <begin position="1"/>
        <end position="65"/>
    </location>
</feature>
<protein>
    <submittedName>
        <fullName evidence="3">DUF2892 domain-containing protein</fullName>
    </submittedName>
</protein>